<keyword evidence="1" id="KW-0175">Coiled coil</keyword>
<evidence type="ECO:0000256" key="1">
    <source>
        <dbReference type="SAM" id="Coils"/>
    </source>
</evidence>
<dbReference type="Proteomes" id="UP000825890">
    <property type="component" value="Unassembled WGS sequence"/>
</dbReference>
<feature type="coiled-coil region" evidence="1">
    <location>
        <begin position="259"/>
        <end position="289"/>
    </location>
</feature>
<dbReference type="AlphaFoldDB" id="A0A9P3CF92"/>
<dbReference type="GeneID" id="68287849"/>
<name>A0A9P3CF92_9PEZI</name>
<dbReference type="EMBL" id="BOLY01000002">
    <property type="protein sequence ID" value="GIZ38875.1"/>
    <property type="molecule type" value="Genomic_DNA"/>
</dbReference>
<reference evidence="3 4" key="1">
    <citation type="submission" date="2021-01" db="EMBL/GenBank/DDBJ databases">
        <title>Cercospora kikuchii MAFF 305040 whole genome shotgun sequence.</title>
        <authorList>
            <person name="Kashiwa T."/>
            <person name="Suzuki T."/>
        </authorList>
    </citation>
    <scope>NUCLEOTIDE SEQUENCE [LARGE SCALE GENOMIC DNA]</scope>
    <source>
        <strain evidence="3 4">MAFF 305040</strain>
    </source>
</reference>
<dbReference type="OrthoDB" id="3648269at2759"/>
<proteinExistence type="predicted"/>
<feature type="compositionally biased region" description="Acidic residues" evidence="2">
    <location>
        <begin position="138"/>
        <end position="152"/>
    </location>
</feature>
<evidence type="ECO:0000313" key="4">
    <source>
        <dbReference type="Proteomes" id="UP000825890"/>
    </source>
</evidence>
<comment type="caution">
    <text evidence="3">The sequence shown here is derived from an EMBL/GenBank/DDBJ whole genome shotgun (WGS) entry which is preliminary data.</text>
</comment>
<dbReference type="RefSeq" id="XP_044653362.1">
    <property type="nucleotide sequence ID" value="XM_044797427.1"/>
</dbReference>
<gene>
    <name evidence="3" type="ORF">CKM354_000227400</name>
</gene>
<organism evidence="3 4">
    <name type="scientific">Cercospora kikuchii</name>
    <dbReference type="NCBI Taxonomy" id="84275"/>
    <lineage>
        <taxon>Eukaryota</taxon>
        <taxon>Fungi</taxon>
        <taxon>Dikarya</taxon>
        <taxon>Ascomycota</taxon>
        <taxon>Pezizomycotina</taxon>
        <taxon>Dothideomycetes</taxon>
        <taxon>Dothideomycetidae</taxon>
        <taxon>Mycosphaerellales</taxon>
        <taxon>Mycosphaerellaceae</taxon>
        <taxon>Cercospora</taxon>
    </lineage>
</organism>
<protein>
    <submittedName>
        <fullName evidence="3">Uncharacterized protein</fullName>
    </submittedName>
</protein>
<evidence type="ECO:0000313" key="3">
    <source>
        <dbReference type="EMBL" id="GIZ38875.1"/>
    </source>
</evidence>
<sequence>MAALPAVRGGSTYLTTPECLQTLSCTDHEFTLLKDAVLSIGTKPTFKGKVLFEQDLRSFDSIGLHRRILWEEVERSNPLFVELFAGTRQNRDPSTWSKYVTSVKSAVIHMVAKPFKKASRDNRAKLLPRKRSSTSEVVDLDNDTEHENEEVTELSTTLEADNDEGPAKRAKLSWRTPDTPESSSLGSRNTTPICKTVEQVQSEETADDHQIPPNDVLPSHDQSSEEVAGDFAKNMMALGKQHLDQRTADLEDTFEARVAAQVREERAELAEERDKIAEERKNLAQIVEEQVKERVSEEKQKLESAIMGEAEAQVAAERNEIGLLVEQQVRIRLPEERITWEEAVAKQLKSLF</sequence>
<accession>A0A9P3CF92</accession>
<feature type="compositionally biased region" description="Polar residues" evidence="2">
    <location>
        <begin position="179"/>
        <end position="203"/>
    </location>
</feature>
<keyword evidence="4" id="KW-1185">Reference proteome</keyword>
<evidence type="ECO:0000256" key="2">
    <source>
        <dbReference type="SAM" id="MobiDB-lite"/>
    </source>
</evidence>
<feature type="region of interest" description="Disordered" evidence="2">
    <location>
        <begin position="122"/>
        <end position="226"/>
    </location>
</feature>